<accession>A0AAD4NTR1</accession>
<gene>
    <name evidence="1" type="ORF">G6011_03934</name>
</gene>
<protein>
    <submittedName>
        <fullName evidence="1">Uncharacterized protein</fullName>
    </submittedName>
</protein>
<organism evidence="1 2">
    <name type="scientific">Alternaria panax</name>
    <dbReference type="NCBI Taxonomy" id="48097"/>
    <lineage>
        <taxon>Eukaryota</taxon>
        <taxon>Fungi</taxon>
        <taxon>Dikarya</taxon>
        <taxon>Ascomycota</taxon>
        <taxon>Pezizomycotina</taxon>
        <taxon>Dothideomycetes</taxon>
        <taxon>Pleosporomycetidae</taxon>
        <taxon>Pleosporales</taxon>
        <taxon>Pleosporineae</taxon>
        <taxon>Pleosporaceae</taxon>
        <taxon>Alternaria</taxon>
        <taxon>Alternaria sect. Panax</taxon>
    </lineage>
</organism>
<dbReference type="EMBL" id="JAANER010000002">
    <property type="protein sequence ID" value="KAG9193899.1"/>
    <property type="molecule type" value="Genomic_DNA"/>
</dbReference>
<reference evidence="1" key="1">
    <citation type="submission" date="2021-07" db="EMBL/GenBank/DDBJ databases">
        <title>Genome Resource of American Ginseng Black Spot Pathogen Alternaria panax.</title>
        <authorList>
            <person name="Qiu C."/>
            <person name="Wang W."/>
            <person name="Liu Z."/>
        </authorList>
    </citation>
    <scope>NUCLEOTIDE SEQUENCE</scope>
    <source>
        <strain evidence="1">BNCC115425</strain>
    </source>
</reference>
<comment type="caution">
    <text evidence="1">The sequence shown here is derived from an EMBL/GenBank/DDBJ whole genome shotgun (WGS) entry which is preliminary data.</text>
</comment>
<name>A0AAD4NTR1_9PLEO</name>
<dbReference type="Proteomes" id="UP001199106">
    <property type="component" value="Unassembled WGS sequence"/>
</dbReference>
<proteinExistence type="predicted"/>
<evidence type="ECO:0000313" key="2">
    <source>
        <dbReference type="Proteomes" id="UP001199106"/>
    </source>
</evidence>
<keyword evidence="2" id="KW-1185">Reference proteome</keyword>
<sequence length="573" mass="65552">MHLKQTVNLPALAYLISTSPAHAALVRSLIVPATWEKAEDKICNWSWSRSEDSEARSVLRAKCAECTSSEEETNELYGDIQSSENKDAIMAILLTSLRKLRQLNIRFSTADDHDDFRLLWPEIMNGIRSRRYSTAESTTIVETNSSQVAQLLAVPDLVDVMVRFTGQVRRYLNYSLHLASFFHLPNLRSIYGWKLGDMGDPPDWEDPKNPFAKLRPRSCPVEFIELRCSQLHKDHFQLMLDATIPGKLKTFSYEVGSRWSWCGTEHSAIMKSLQPHDETLEGLGLSHEDAYPYQSIKIRDKPYPCSFTSLVALKRLKIAPVYIWGHPKLIAHAMSQTPGRGSQDMLWSALPTSLEELWITRAQNQMGNTTFVSDCLLPALKLVAQNKRSAFPKLDYLRIELPLLNWQNEWLDDLASLCQLAAIEDMETTIIVCDMFDKHGPFTIERPWGWNEDIEWEQTPSRNSGNRGCAKVWIDATQQEHLADILKDMKAMFEEENARYCKARDAIDKLGPSFRDGHLNNSDYDASEGIGYPERYVDARLKKEPYWEGRGKETILHRNAAARQPLDDDVKND</sequence>
<dbReference type="AlphaFoldDB" id="A0AAD4NTR1"/>
<evidence type="ECO:0000313" key="1">
    <source>
        <dbReference type="EMBL" id="KAG9193899.1"/>
    </source>
</evidence>